<dbReference type="PANTHER" id="PTHR21450">
    <property type="entry name" value="PROTEIN ALTERED PHOSPHATE STARVATION RESPONSE 1"/>
    <property type="match status" value="1"/>
</dbReference>
<comment type="caution">
    <text evidence="4">The sequence shown here is derived from an EMBL/GenBank/DDBJ whole genome shotgun (WGS) entry which is preliminary data.</text>
</comment>
<dbReference type="PANTHER" id="PTHR21450:SF57">
    <property type="entry name" value="BZIP TRANSCRIPTION FACTOR-LIKE"/>
    <property type="match status" value="1"/>
</dbReference>
<sequence>MGCGSSKAAEESKPAELCRERVELIRAAMDLRYALAAAHAAYFRALAAVGDALHRFVWEELAPASALPASPVLVLPSSESKGKLGSVRGSVVAAAAWTSSSATPLSHSLSPEGSHLPFSSGSEEVSPRAGSGEGSEAGKKDGSGNDGAEGEESSSPRQRFRPLNADSSFMRSSTAIPTVVYQDPPTPPWSSSASDGYGYEFGYPPYGVPIASLLQEGEDRMDRSVPAVAPGTPPPPPPPETSSWDFFDPFNFYEGFLPDYSGGRYGVRSSVSSPDINEVRKQEGIPDLEEEEEAQPMEAKKQMKVVMDDSGRKNPIVGSSNTVSTPEIGRKDENFGGIELADKESVSSSTNSKLRSSGEDEISARKKKGVTFEDVSYDTEKSVPSGNKPLSAHSDERPLSFKGSKDVMKVSQEIKEHFRSAAGCGEEVSRMLEVDKLPYQSRSKMYRVISSRILDPKTLHLPLSSHPSFNWSRHSTESTTISRKASMTSNHSTTGSNNISSTLEKLYLWEKKLYKDVKDEEKLRVSYDKKYKRLKDLVDKGAENYKIDSTWASVRKLHTKISIIIKSIGAFSSRIHEIRGEELQPQLIELIQGFIRMWTSLLDCHQKQLQALVDCKRHSLVMKSTSQWKSAVKVTKELELELLNWCNCFHDWVNIQKSFVEALNGWQMKWLPQEQELTPDGPAPFSPTRIGAPSIFIISNDWYHAIKCISGEKVIETMRAFMEIVHMVWEIQDEEQHHRLEEEHLSQIFDRKLKSWQAIQKDQLEIVTDINDGPKHHDDSLMALDLMKQRLDEKRAIHKETLERLQTTTSNILPTGLVPTFEELGTFLSEALQAYKGIRIKNDSGGT</sequence>
<gene>
    <name evidence="4" type="ORF">OPV22_022295</name>
</gene>
<name>A0AAV8QPK7_ENSVE</name>
<feature type="compositionally biased region" description="Basic and acidic residues" evidence="1">
    <location>
        <begin position="328"/>
        <end position="345"/>
    </location>
</feature>
<organism evidence="4 5">
    <name type="scientific">Ensete ventricosum</name>
    <name type="common">Abyssinian banana</name>
    <name type="synonym">Musa ensete</name>
    <dbReference type="NCBI Taxonomy" id="4639"/>
    <lineage>
        <taxon>Eukaryota</taxon>
        <taxon>Viridiplantae</taxon>
        <taxon>Streptophyta</taxon>
        <taxon>Embryophyta</taxon>
        <taxon>Tracheophyta</taxon>
        <taxon>Spermatophyta</taxon>
        <taxon>Magnoliopsida</taxon>
        <taxon>Liliopsida</taxon>
        <taxon>Zingiberales</taxon>
        <taxon>Musaceae</taxon>
        <taxon>Ensete</taxon>
    </lineage>
</organism>
<evidence type="ECO:0000313" key="4">
    <source>
        <dbReference type="EMBL" id="KAJ8478568.1"/>
    </source>
</evidence>
<dbReference type="InterPro" id="IPR006867">
    <property type="entry name" value="DUF632"/>
</dbReference>
<feature type="compositionally biased region" description="Basic and acidic residues" evidence="1">
    <location>
        <begin position="298"/>
        <end position="312"/>
    </location>
</feature>
<evidence type="ECO:0008006" key="6">
    <source>
        <dbReference type="Google" id="ProtNLM"/>
    </source>
</evidence>
<feature type="domain" description="DUF630" evidence="3">
    <location>
        <begin position="1"/>
        <end position="59"/>
    </location>
</feature>
<dbReference type="InterPro" id="IPR006868">
    <property type="entry name" value="DUF630"/>
</dbReference>
<evidence type="ECO:0000313" key="5">
    <source>
        <dbReference type="Proteomes" id="UP001222027"/>
    </source>
</evidence>
<feature type="compositionally biased region" description="Low complexity" evidence="1">
    <location>
        <begin position="102"/>
        <end position="111"/>
    </location>
</feature>
<feature type="compositionally biased region" description="Pro residues" evidence="1">
    <location>
        <begin position="231"/>
        <end position="240"/>
    </location>
</feature>
<feature type="region of interest" description="Disordered" evidence="1">
    <location>
        <begin position="102"/>
        <end position="168"/>
    </location>
</feature>
<evidence type="ECO:0000259" key="3">
    <source>
        <dbReference type="Pfam" id="PF04783"/>
    </source>
</evidence>
<protein>
    <recommendedName>
        <fullName evidence="6">DUF632 domain-containing protein</fullName>
    </recommendedName>
</protein>
<accession>A0AAV8QPK7</accession>
<dbReference type="Pfam" id="PF04783">
    <property type="entry name" value="DUF630"/>
    <property type="match status" value="1"/>
</dbReference>
<dbReference type="EMBL" id="JAQQAF010000006">
    <property type="protein sequence ID" value="KAJ8478568.1"/>
    <property type="molecule type" value="Genomic_DNA"/>
</dbReference>
<dbReference type="AlphaFoldDB" id="A0AAV8QPK7"/>
<feature type="region of interest" description="Disordered" evidence="1">
    <location>
        <begin position="221"/>
        <end position="245"/>
    </location>
</feature>
<dbReference type="Pfam" id="PF04782">
    <property type="entry name" value="DUF632"/>
    <property type="match status" value="1"/>
</dbReference>
<reference evidence="4 5" key="1">
    <citation type="submission" date="2022-12" db="EMBL/GenBank/DDBJ databases">
        <title>Chromosome-scale assembly of the Ensete ventricosum genome.</title>
        <authorList>
            <person name="Dussert Y."/>
            <person name="Stocks J."/>
            <person name="Wendawek A."/>
            <person name="Woldeyes F."/>
            <person name="Nichols R.A."/>
            <person name="Borrell J.S."/>
        </authorList>
    </citation>
    <scope>NUCLEOTIDE SEQUENCE [LARGE SCALE GENOMIC DNA]</scope>
    <source>
        <strain evidence="5">cv. Maze</strain>
        <tissue evidence="4">Seeds</tissue>
    </source>
</reference>
<dbReference type="Proteomes" id="UP001222027">
    <property type="component" value="Unassembled WGS sequence"/>
</dbReference>
<evidence type="ECO:0000259" key="2">
    <source>
        <dbReference type="Pfam" id="PF04782"/>
    </source>
</evidence>
<feature type="region of interest" description="Disordered" evidence="1">
    <location>
        <begin position="269"/>
        <end position="400"/>
    </location>
</feature>
<feature type="compositionally biased region" description="Polar residues" evidence="1">
    <location>
        <begin position="346"/>
        <end position="355"/>
    </location>
</feature>
<feature type="domain" description="DUF632" evidence="2">
    <location>
        <begin position="408"/>
        <end position="726"/>
    </location>
</feature>
<proteinExistence type="predicted"/>
<feature type="compositionally biased region" description="Acidic residues" evidence="1">
    <location>
        <begin position="286"/>
        <end position="295"/>
    </location>
</feature>
<evidence type="ECO:0000256" key="1">
    <source>
        <dbReference type="SAM" id="MobiDB-lite"/>
    </source>
</evidence>
<keyword evidence="5" id="KW-1185">Reference proteome</keyword>